<evidence type="ECO:0000256" key="2">
    <source>
        <dbReference type="SAM" id="Phobius"/>
    </source>
</evidence>
<keyword evidence="2" id="KW-0812">Transmembrane</keyword>
<sequence length="866" mass="94005">MIISLTVQLYLLTKRVNIGTLHEQGSPIARRNSKICAFGAGRRRRVHVLRIHFRTRCDTGAYSALLASLFALLPITTSTYISLCIMPLAYTKPRTNRSCSDWSFSLRSYCTFDDSDDSDGTTQTSPSTSQPKLSEDAKLLASLDMSSRQDDAVYKPNPWSIAKVNAASRPAPVRNGEARGSKKADQEKPKKKPKGRIVDFLKKQADAAASSEPTGLKPGVPLPLPGRAGASSTHSQVQVSGSRDERAAMMAVVPKVVSMSSEALLSTPTRGFRASLSRPSSPLTAKGNALVLNKRPRFSDSPARSLTPSHTILGITQSRPSHAPLAHIPTEAAHIPAPPLAMDQNDASLSVTDLDPCENDSRAFYSSPPPLQKPSFTDFSGFANARGHGHTTHLSASTFASDTAPLRNYAAASFSPANRFSNEVPLEPYPQQQLPRSSHTASYMPFPDDRAFSSHQHSSPTHPTIARTPGSQNSIQTPRANRRAVFPALKSFSSPPAQLSVFARSAESRPSSAYVHQYKPRRAAAPQMPSEQFWQEEDVGWNDEQPVRGTSCSRDSMVPVLQDEYMQNRGEDMEYAATHEELSANVAASLPIPRVSQGSSARDRQPQEVPVIPQITKRTRPPRTPSPSPSPSPLPPPPSRRQTDAYTHSALADPITDPDAAWSTLPPKNKVKVPLGRASGRVKTSGKFRVPPSLVRALGTKKSDEEMREQAAAVKRRKVVLYRPPPRAPAAAQGPGTEVMVAKSSDDISSEQLSMETPAVTTAAEVEQMPEVGGQRADGGRKFATPRAPFDVAGVQMRYAGLRAGMKKRRHAASRVWDLLELPSCGVVYCDPIEGHVDLDRDRAYEIPVVSWPQSVRESSTGGISC</sequence>
<feature type="transmembrane region" description="Helical" evidence="2">
    <location>
        <begin position="64"/>
        <end position="90"/>
    </location>
</feature>
<feature type="compositionally biased region" description="Polar residues" evidence="1">
    <location>
        <begin position="469"/>
        <end position="478"/>
    </location>
</feature>
<proteinExistence type="predicted"/>
<keyword evidence="4" id="KW-1185">Reference proteome</keyword>
<dbReference type="Proteomes" id="UP000298327">
    <property type="component" value="Unassembled WGS sequence"/>
</dbReference>
<gene>
    <name evidence="3" type="ORF">EVG20_g6491</name>
</gene>
<dbReference type="AlphaFoldDB" id="A0A4Y9YMV5"/>
<accession>A0A4Y9YMV5</accession>
<feature type="compositionally biased region" description="Low complexity" evidence="1">
    <location>
        <begin position="453"/>
        <end position="464"/>
    </location>
</feature>
<feature type="compositionally biased region" description="Low complexity" evidence="1">
    <location>
        <begin position="120"/>
        <end position="129"/>
    </location>
</feature>
<dbReference type="STRING" id="205917.A0A4Y9YMV5"/>
<comment type="caution">
    <text evidence="3">The sequence shown here is derived from an EMBL/GenBank/DDBJ whole genome shotgun (WGS) entry which is preliminary data.</text>
</comment>
<dbReference type="OrthoDB" id="3271131at2759"/>
<feature type="region of interest" description="Disordered" evidence="1">
    <location>
        <begin position="115"/>
        <end position="134"/>
    </location>
</feature>
<evidence type="ECO:0000313" key="4">
    <source>
        <dbReference type="Proteomes" id="UP000298327"/>
    </source>
</evidence>
<evidence type="ECO:0000256" key="1">
    <source>
        <dbReference type="SAM" id="MobiDB-lite"/>
    </source>
</evidence>
<feature type="region of interest" description="Disordered" evidence="1">
    <location>
        <begin position="165"/>
        <end position="244"/>
    </location>
</feature>
<keyword evidence="2" id="KW-0472">Membrane</keyword>
<keyword evidence="2" id="KW-1133">Transmembrane helix</keyword>
<dbReference type="EMBL" id="SEOQ01000435">
    <property type="protein sequence ID" value="TFY63033.1"/>
    <property type="molecule type" value="Genomic_DNA"/>
</dbReference>
<protein>
    <submittedName>
        <fullName evidence="3">Uncharacterized protein</fullName>
    </submittedName>
</protein>
<feature type="compositionally biased region" description="Basic and acidic residues" evidence="1">
    <location>
        <begin position="176"/>
        <end position="188"/>
    </location>
</feature>
<feature type="compositionally biased region" description="Polar residues" evidence="1">
    <location>
        <begin position="230"/>
        <end position="241"/>
    </location>
</feature>
<evidence type="ECO:0000313" key="3">
    <source>
        <dbReference type="EMBL" id="TFY63033.1"/>
    </source>
</evidence>
<organism evidence="3 4">
    <name type="scientific">Dentipellis fragilis</name>
    <dbReference type="NCBI Taxonomy" id="205917"/>
    <lineage>
        <taxon>Eukaryota</taxon>
        <taxon>Fungi</taxon>
        <taxon>Dikarya</taxon>
        <taxon>Basidiomycota</taxon>
        <taxon>Agaricomycotina</taxon>
        <taxon>Agaricomycetes</taxon>
        <taxon>Russulales</taxon>
        <taxon>Hericiaceae</taxon>
        <taxon>Dentipellis</taxon>
    </lineage>
</organism>
<feature type="region of interest" description="Disordered" evidence="1">
    <location>
        <begin position="452"/>
        <end position="478"/>
    </location>
</feature>
<reference evidence="3 4" key="1">
    <citation type="submission" date="2019-02" db="EMBL/GenBank/DDBJ databases">
        <title>Genome sequencing of the rare red list fungi Dentipellis fragilis.</title>
        <authorList>
            <person name="Buettner E."/>
            <person name="Kellner H."/>
        </authorList>
    </citation>
    <scope>NUCLEOTIDE SEQUENCE [LARGE SCALE GENOMIC DNA]</scope>
    <source>
        <strain evidence="3 4">DSM 105465</strain>
    </source>
</reference>
<feature type="region of interest" description="Disordered" evidence="1">
    <location>
        <begin position="595"/>
        <end position="645"/>
    </location>
</feature>
<feature type="compositionally biased region" description="Basic and acidic residues" evidence="1">
    <location>
        <begin position="196"/>
        <end position="205"/>
    </location>
</feature>
<feature type="compositionally biased region" description="Pro residues" evidence="1">
    <location>
        <begin position="622"/>
        <end position="639"/>
    </location>
</feature>
<name>A0A4Y9YMV5_9AGAM</name>